<evidence type="ECO:0000313" key="2">
    <source>
        <dbReference type="Proteomes" id="UP000240294"/>
    </source>
</evidence>
<proteinExistence type="predicted"/>
<gene>
    <name evidence="1" type="ORF">vBKpnF48_75</name>
</gene>
<dbReference type="EMBL" id="MG746602">
    <property type="protein sequence ID" value="AUO78700.1"/>
    <property type="molecule type" value="Genomic_DNA"/>
</dbReference>
<reference evidence="2" key="1">
    <citation type="submission" date="2018-01" db="EMBL/GenBank/DDBJ databases">
        <title>Direct submission.</title>
        <authorList>
            <person name="Ciacci N."/>
        </authorList>
    </citation>
    <scope>NUCLEOTIDE SEQUENCE [LARGE SCALE GENOMIC DNA]</scope>
</reference>
<organism evidence="1 2">
    <name type="scientific">Klebsiella phage vB_Kpn_F48</name>
    <dbReference type="NCBI Taxonomy" id="2070028"/>
    <lineage>
        <taxon>Viruses</taxon>
        <taxon>Duplodnaviria</taxon>
        <taxon>Heunggongvirae</taxon>
        <taxon>Uroviricota</taxon>
        <taxon>Caudoviricetes</taxon>
        <taxon>Marfavirus</taxon>
        <taxon>Marfavirus F48</taxon>
    </lineage>
</organism>
<sequence length="75" mass="8624">MTEEQLAELGYLGYLISHTEDGRVLIEGSSNGIDWLIEEDFGIWWVYEYTSSDTFISVDAFGVFEQAHECARNLR</sequence>
<evidence type="ECO:0000313" key="1">
    <source>
        <dbReference type="EMBL" id="AUO78700.1"/>
    </source>
</evidence>
<dbReference type="Proteomes" id="UP000240294">
    <property type="component" value="Genome"/>
</dbReference>
<accession>A0A2I6UFE7</accession>
<keyword evidence="2" id="KW-1185">Reference proteome</keyword>
<name>A0A2I6UFE7_9CAUD</name>
<protein>
    <submittedName>
        <fullName evidence="1">Uncharacterized protein</fullName>
    </submittedName>
</protein>